<evidence type="ECO:0000256" key="3">
    <source>
        <dbReference type="ARBA" id="ARBA00022692"/>
    </source>
</evidence>
<evidence type="ECO:0000256" key="4">
    <source>
        <dbReference type="ARBA" id="ARBA00022968"/>
    </source>
</evidence>
<dbReference type="SUPFAM" id="SSF49899">
    <property type="entry name" value="Concanavalin A-like lectins/glucanases"/>
    <property type="match status" value="1"/>
</dbReference>
<feature type="transmembrane region" description="Helical" evidence="10">
    <location>
        <begin position="309"/>
        <end position="332"/>
    </location>
</feature>
<keyword evidence="8" id="KW-0961">Cell wall biogenesis/degradation</keyword>
<name>A0A9P6G916_9PLEO</name>
<feature type="region of interest" description="Disordered" evidence="9">
    <location>
        <begin position="65"/>
        <end position="106"/>
    </location>
</feature>
<evidence type="ECO:0000256" key="6">
    <source>
        <dbReference type="ARBA" id="ARBA00023136"/>
    </source>
</evidence>
<comment type="similarity">
    <text evidence="2">Belongs to the SKN1/KRE6 family.</text>
</comment>
<dbReference type="Proteomes" id="UP000756921">
    <property type="component" value="Unassembled WGS sequence"/>
</dbReference>
<dbReference type="Pfam" id="PF03935">
    <property type="entry name" value="SKN1_KRE6_Sbg1"/>
    <property type="match status" value="1"/>
</dbReference>
<dbReference type="AlphaFoldDB" id="A0A9P6G916"/>
<dbReference type="GO" id="GO:0015926">
    <property type="term" value="F:glucosidase activity"/>
    <property type="evidence" value="ECO:0007669"/>
    <property type="project" value="TreeGrafter"/>
</dbReference>
<gene>
    <name evidence="12" type="ORF">PMIN01_10896</name>
</gene>
<evidence type="ECO:0000313" key="12">
    <source>
        <dbReference type="EMBL" id="KAF9730938.1"/>
    </source>
</evidence>
<protein>
    <recommendedName>
        <fullName evidence="11">GH16 domain-containing protein</fullName>
    </recommendedName>
</protein>
<evidence type="ECO:0000256" key="5">
    <source>
        <dbReference type="ARBA" id="ARBA00022989"/>
    </source>
</evidence>
<evidence type="ECO:0000256" key="10">
    <source>
        <dbReference type="SAM" id="Phobius"/>
    </source>
</evidence>
<dbReference type="InterPro" id="IPR000757">
    <property type="entry name" value="Beta-glucanase-like"/>
</dbReference>
<dbReference type="PROSITE" id="PS51762">
    <property type="entry name" value="GH16_2"/>
    <property type="match status" value="1"/>
</dbReference>
<evidence type="ECO:0000256" key="8">
    <source>
        <dbReference type="ARBA" id="ARBA00023316"/>
    </source>
</evidence>
<evidence type="ECO:0000256" key="1">
    <source>
        <dbReference type="ARBA" id="ARBA00004606"/>
    </source>
</evidence>
<dbReference type="OrthoDB" id="412647at2759"/>
<feature type="compositionally biased region" description="Basic residues" evidence="9">
    <location>
        <begin position="148"/>
        <end position="159"/>
    </location>
</feature>
<feature type="compositionally biased region" description="Basic and acidic residues" evidence="9">
    <location>
        <begin position="65"/>
        <end position="77"/>
    </location>
</feature>
<feature type="compositionally biased region" description="Polar residues" evidence="9">
    <location>
        <begin position="858"/>
        <end position="873"/>
    </location>
</feature>
<dbReference type="GO" id="GO:0031505">
    <property type="term" value="P:fungal-type cell wall organization"/>
    <property type="evidence" value="ECO:0007669"/>
    <property type="project" value="TreeGrafter"/>
</dbReference>
<reference evidence="12" key="1">
    <citation type="journal article" date="2020" name="Mol. Plant Microbe Interact.">
        <title>Genome Sequence of the Biocontrol Agent Coniothyrium minitans strain Conio (IMI 134523).</title>
        <authorList>
            <person name="Patel D."/>
            <person name="Shittu T.A."/>
            <person name="Baroncelli R."/>
            <person name="Muthumeenakshi S."/>
            <person name="Osborne T.H."/>
            <person name="Janganan T.K."/>
            <person name="Sreenivasaprasad S."/>
        </authorList>
    </citation>
    <scope>NUCLEOTIDE SEQUENCE</scope>
    <source>
        <strain evidence="12">Conio</strain>
    </source>
</reference>
<dbReference type="PANTHER" id="PTHR31361">
    <property type="entry name" value="BETA-GLUCAN SYNTHESIS-ASSOCIATED PROTEIN KRE6-RELATED"/>
    <property type="match status" value="1"/>
</dbReference>
<keyword evidence="5 10" id="KW-1133">Transmembrane helix</keyword>
<dbReference type="GO" id="GO:0005886">
    <property type="term" value="C:plasma membrane"/>
    <property type="evidence" value="ECO:0007669"/>
    <property type="project" value="TreeGrafter"/>
</dbReference>
<feature type="region of interest" description="Disordered" evidence="9">
    <location>
        <begin position="841"/>
        <end position="873"/>
    </location>
</feature>
<evidence type="ECO:0000256" key="9">
    <source>
        <dbReference type="SAM" id="MobiDB-lite"/>
    </source>
</evidence>
<feature type="compositionally biased region" description="Polar residues" evidence="9">
    <location>
        <begin position="124"/>
        <end position="141"/>
    </location>
</feature>
<dbReference type="Gene3D" id="2.60.120.200">
    <property type="match status" value="1"/>
</dbReference>
<feature type="region of interest" description="Disordered" evidence="9">
    <location>
        <begin position="123"/>
        <end position="164"/>
    </location>
</feature>
<accession>A0A9P6G916</accession>
<comment type="caution">
    <text evidence="12">The sequence shown here is derived from an EMBL/GenBank/DDBJ whole genome shotgun (WGS) entry which is preliminary data.</text>
</comment>
<evidence type="ECO:0000259" key="11">
    <source>
        <dbReference type="PROSITE" id="PS51762"/>
    </source>
</evidence>
<evidence type="ECO:0000313" key="13">
    <source>
        <dbReference type="Proteomes" id="UP000756921"/>
    </source>
</evidence>
<sequence>MEHGIDGKIRITQNESPHWPALVDTMVQEPEPNLTVQAGRSSTSLHAEQAAAMLEAKEVTACRRSKSVVDDHQKLADEQSANPSSDRTTPRRDTPPPHEVLQSQISCAQDGSDIARVRMGTIEPQATSNLRARAGPSSSAKQCGPGNPKRRRSQSRAHKISALGRTSQIPADLQRPSTFLTVHDLGMDYSRYYDPFTDSARFSFVGRASYPSSRTSLNNVPATTLATGSANTFLTPSASTTDLVKDLGTEEKIFLIDDRLGAPFEGKDGLAWPLWGDEAEDDDALHLPHPNDDKLFKVHWKERFSRDQIVPTTGVTLMICGLFIIFIGLPILTYTGVIDYVYGYETPLDQLTAVPPRKNDWAWVNDKEYPLLYGVRHNLIDPDTPEHARRKLGEFGEEYELVFSDEFNVNNRTFYEGDDPFFFAPDMWYGATQDLQWYDPDAVTTWDGVLELRMDKLKNHGLEFRSGMLNSWNHLCFKGGIFEVSMSLPGPAGIHGLWPGVWTLGNLGRPGFTATTDGTWPYTYQACDAGITPNQSDPSGLSWLPGQRLPSCTCPGEDHPSPGTGRGAPEIDIAEMSVSYAEGKLPVATQSYQVAPFDIWYYPNYEFTAFPDQRLSYTNTYTGGPFQQAVSATTNLNLDWYDGKAYQRFSFEYVPGDKEGSHITWKIGGETMFTLDGRALGPNGNIQARQISQEPMSLVLNLGMSNSWTWINWAELVFPTVLRVDYIRWYQKKGENMVTCDPPGFETTNYIKEHIRAYTDPNLTVKMGSNRLRLAEAQAKQRLLSSPILFRSRCALARITDAQSTHALSNAFSLWPQPPSPIHDTYNHSPHPVRLLAPPLSRTSYLSPKPPSHPRSLAFSSPQHGRQSHPASLSSCNLANRPTAYHTPAYTIPIVVAIFGARVCQRVGRAGTLRWREHELGMMSAALQGTRGPHFMYPKAWIGYAYGRRIQNALHVFRERLRKGGSF</sequence>
<keyword evidence="3 10" id="KW-0812">Transmembrane</keyword>
<evidence type="ECO:0000256" key="7">
    <source>
        <dbReference type="ARBA" id="ARBA00023180"/>
    </source>
</evidence>
<dbReference type="GO" id="GO:0005789">
    <property type="term" value="C:endoplasmic reticulum membrane"/>
    <property type="evidence" value="ECO:0007669"/>
    <property type="project" value="TreeGrafter"/>
</dbReference>
<dbReference type="InterPro" id="IPR005629">
    <property type="entry name" value="Skn1/Kre6/Sbg1"/>
</dbReference>
<feature type="domain" description="GH16" evidence="11">
    <location>
        <begin position="359"/>
        <end position="735"/>
    </location>
</feature>
<keyword evidence="4" id="KW-0735">Signal-anchor</keyword>
<comment type="subcellular location">
    <subcellularLocation>
        <location evidence="1">Membrane</location>
        <topology evidence="1">Single-pass type II membrane protein</topology>
    </subcellularLocation>
</comment>
<keyword evidence="7" id="KW-0325">Glycoprotein</keyword>
<evidence type="ECO:0000256" key="2">
    <source>
        <dbReference type="ARBA" id="ARBA00010962"/>
    </source>
</evidence>
<keyword evidence="6 10" id="KW-0472">Membrane</keyword>
<dbReference type="InterPro" id="IPR013320">
    <property type="entry name" value="ConA-like_dom_sf"/>
</dbReference>
<dbReference type="EMBL" id="WJXW01000013">
    <property type="protein sequence ID" value="KAF9730938.1"/>
    <property type="molecule type" value="Genomic_DNA"/>
</dbReference>
<organism evidence="12 13">
    <name type="scientific">Paraphaeosphaeria minitans</name>
    <dbReference type="NCBI Taxonomy" id="565426"/>
    <lineage>
        <taxon>Eukaryota</taxon>
        <taxon>Fungi</taxon>
        <taxon>Dikarya</taxon>
        <taxon>Ascomycota</taxon>
        <taxon>Pezizomycotina</taxon>
        <taxon>Dothideomycetes</taxon>
        <taxon>Pleosporomycetidae</taxon>
        <taxon>Pleosporales</taxon>
        <taxon>Massarineae</taxon>
        <taxon>Didymosphaeriaceae</taxon>
        <taxon>Paraphaeosphaeria</taxon>
    </lineage>
</organism>
<dbReference type="PANTHER" id="PTHR31361:SF14">
    <property type="entry name" value="GH16 DOMAIN-CONTAINING PROTEIN"/>
    <property type="match status" value="1"/>
</dbReference>
<proteinExistence type="inferred from homology"/>
<dbReference type="CDD" id="cd02180">
    <property type="entry name" value="GH16_fungal_KRE6_glucanase"/>
    <property type="match status" value="1"/>
</dbReference>
<dbReference type="GO" id="GO:0006078">
    <property type="term" value="P:(1-&gt;6)-beta-D-glucan biosynthetic process"/>
    <property type="evidence" value="ECO:0007669"/>
    <property type="project" value="TreeGrafter"/>
</dbReference>
<keyword evidence="13" id="KW-1185">Reference proteome</keyword>